<dbReference type="GO" id="GO:0051020">
    <property type="term" value="F:GTPase binding"/>
    <property type="evidence" value="ECO:0007669"/>
    <property type="project" value="TreeGrafter"/>
</dbReference>
<dbReference type="Pfam" id="PF12796">
    <property type="entry name" value="Ank_2"/>
    <property type="match status" value="1"/>
</dbReference>
<sequence>MTSSIEDPWGDGTMSGIGGGDLSVPDANSSTPNSPVVIEEVNLEDPEDVVLDESKSHEEKSQILQKMLFSASSNGDIDRVHDLLGSETTRPFIDVNRKDENGSTALIYSSCFGHDAVVAELLRFSASPDEQDKHEWTALMWAINNHHTSIVRQLIENEASVTLKTSTGRSALNFVTPHSDIYKYLEQRGYINDTGAEDDFYFQAKDPNEVEEELSRQFMIESAAINLDVDLAHLNVKDDDDDDFYDGTTARTPRGDDDEDDNTGSQHFIWERCLPDQMFVFNISDIPRILNIAITDMQPQRSRSQKPVPANMIFLSARYAHYYCNEETLEHLLNPVIMRIRSVMNEHTQDIAFLAFWLSNCSLLLYYLRKDPGLNAVTTQFQGNLSQLIGDIYVLITQDVELRFDKTLDASILDHETIPGLDAIAYQSEWKIFKSKAKPLTHKEEVDQVTKPPSPKRKAQPSPRNITSVLSSVLFVMDLYDVHPIITQQIISQILFWLGAVLFNRVMSNRKYLARSRAMQVRLNVSAIEDWARSNNRQPEQVDEFGNSTATTTSKSNLAYLSIVDICQRHFSSLVQILQWLQCFTGFGDDFTNVIATLQQLTNLNPLQLLHVAKKYRAEVGEKGLSKEYKAYLAQLAVHHERQYTHHATVDKPDIKREIRAANDKSKGKDKENVDNATSSKVEEKVVATTEKSSTESQSNGNVDNSSSQKPNNKPENTVQKADAAESDSKEEEQSSKEKENTTKPEEHKSSAESSDDSSNPAISAEDEERQKQPVQTTFTNNDSERDEQPGKLEIYLDASEVLPFIIPTLREMIVTWGAGLGGVNKQRAKKYEPSLPTDIIDKFDLSKEESDEYNDATLSSTTGASALDGGDTSMFQALAVPQPSVHKSWGDDPSVTDDLDAGW</sequence>
<feature type="compositionally biased region" description="Acidic residues" evidence="1">
    <location>
        <begin position="895"/>
        <end position="904"/>
    </location>
</feature>
<reference evidence="3 4" key="1">
    <citation type="submission" date="2016-02" db="EMBL/GenBank/DDBJ databases">
        <title>Complete genome sequence and transcriptome regulation of the pentose utilising yeast Sugiyamaella lignohabitans.</title>
        <authorList>
            <person name="Bellasio M."/>
            <person name="Peymann A."/>
            <person name="Valli M."/>
            <person name="Sipitzky M."/>
            <person name="Graf A."/>
            <person name="Sauer M."/>
            <person name="Marx H."/>
            <person name="Mattanovich D."/>
        </authorList>
    </citation>
    <scope>NUCLEOTIDE SEQUENCE [LARGE SCALE GENOMIC DNA]</scope>
    <source>
        <strain evidence="3 4">CBS 10342</strain>
    </source>
</reference>
<dbReference type="AlphaFoldDB" id="A0A167EFW8"/>
<accession>A0A167EFW8</accession>
<dbReference type="InterPro" id="IPR052072">
    <property type="entry name" value="Vascular_dev_regulator"/>
</dbReference>
<dbReference type="InterPro" id="IPR002110">
    <property type="entry name" value="Ankyrin_rpt"/>
</dbReference>
<dbReference type="CDD" id="cd15473">
    <property type="entry name" value="Myo5p-like_CBD_DIL_ANK"/>
    <property type="match status" value="1"/>
</dbReference>
<dbReference type="SMART" id="SM01132">
    <property type="entry name" value="DIL"/>
    <property type="match status" value="1"/>
</dbReference>
<dbReference type="PANTHER" id="PTHR16027:SF6">
    <property type="entry name" value="DILUTE DOMAIN-CONTAINING PROTEIN"/>
    <property type="match status" value="1"/>
</dbReference>
<gene>
    <name evidence="3" type="ORF">AWJ20_4987</name>
</gene>
<feature type="region of interest" description="Disordered" evidence="1">
    <location>
        <begin position="875"/>
        <end position="904"/>
    </location>
</feature>
<dbReference type="SMART" id="SM00248">
    <property type="entry name" value="ANK"/>
    <property type="match status" value="2"/>
</dbReference>
<proteinExistence type="predicted"/>
<feature type="compositionally biased region" description="Basic and acidic residues" evidence="1">
    <location>
        <begin position="723"/>
        <end position="751"/>
    </location>
</feature>
<dbReference type="InterPro" id="IPR037986">
    <property type="entry name" value="Myo5p-like_CBD_DIL"/>
</dbReference>
<organism evidence="3 4">
    <name type="scientific">Sugiyamaella lignohabitans</name>
    <dbReference type="NCBI Taxonomy" id="796027"/>
    <lineage>
        <taxon>Eukaryota</taxon>
        <taxon>Fungi</taxon>
        <taxon>Dikarya</taxon>
        <taxon>Ascomycota</taxon>
        <taxon>Saccharomycotina</taxon>
        <taxon>Dipodascomycetes</taxon>
        <taxon>Dipodascales</taxon>
        <taxon>Trichomonascaceae</taxon>
        <taxon>Sugiyamaella</taxon>
    </lineage>
</organism>
<keyword evidence="4" id="KW-1185">Reference proteome</keyword>
<evidence type="ECO:0000313" key="3">
    <source>
        <dbReference type="EMBL" id="ANB14031.1"/>
    </source>
</evidence>
<dbReference type="GeneID" id="30037178"/>
<dbReference type="PROSITE" id="PS51126">
    <property type="entry name" value="DILUTE"/>
    <property type="match status" value="1"/>
</dbReference>
<dbReference type="KEGG" id="slb:AWJ20_4987"/>
<evidence type="ECO:0000313" key="4">
    <source>
        <dbReference type="Proteomes" id="UP000189580"/>
    </source>
</evidence>
<dbReference type="Gene3D" id="1.25.40.20">
    <property type="entry name" value="Ankyrin repeat-containing domain"/>
    <property type="match status" value="1"/>
</dbReference>
<dbReference type="SUPFAM" id="SSF48403">
    <property type="entry name" value="Ankyrin repeat"/>
    <property type="match status" value="1"/>
</dbReference>
<evidence type="ECO:0000256" key="1">
    <source>
        <dbReference type="SAM" id="MobiDB-lite"/>
    </source>
</evidence>
<evidence type="ECO:0000259" key="2">
    <source>
        <dbReference type="PROSITE" id="PS51126"/>
    </source>
</evidence>
<feature type="compositionally biased region" description="Polar residues" evidence="1">
    <location>
        <begin position="773"/>
        <end position="782"/>
    </location>
</feature>
<dbReference type="RefSeq" id="XP_018736508.1">
    <property type="nucleotide sequence ID" value="XM_018882095.1"/>
</dbReference>
<feature type="region of interest" description="Disordered" evidence="1">
    <location>
        <begin position="661"/>
        <end position="790"/>
    </location>
</feature>
<feature type="domain" description="Dilute" evidence="2">
    <location>
        <begin position="334"/>
        <end position="639"/>
    </location>
</feature>
<dbReference type="PANTHER" id="PTHR16027">
    <property type="entry name" value="DILUTE DOMAIN-CONTAINING PROTEIN YPR089W"/>
    <property type="match status" value="1"/>
</dbReference>
<protein>
    <recommendedName>
        <fullName evidence="2">Dilute domain-containing protein</fullName>
    </recommendedName>
</protein>
<feature type="region of interest" description="Disordered" evidence="1">
    <location>
        <begin position="1"/>
        <end position="44"/>
    </location>
</feature>
<dbReference type="OrthoDB" id="426293at2759"/>
<feature type="region of interest" description="Disordered" evidence="1">
    <location>
        <begin position="242"/>
        <end position="263"/>
    </location>
</feature>
<dbReference type="Pfam" id="PF01843">
    <property type="entry name" value="DIL"/>
    <property type="match status" value="1"/>
</dbReference>
<dbReference type="InterPro" id="IPR002710">
    <property type="entry name" value="Dilute_dom"/>
</dbReference>
<name>A0A167EFW8_9ASCO</name>
<dbReference type="Proteomes" id="UP000189580">
    <property type="component" value="Chromosome d"/>
</dbReference>
<feature type="compositionally biased region" description="Basic and acidic residues" evidence="1">
    <location>
        <begin position="661"/>
        <end position="674"/>
    </location>
</feature>
<feature type="region of interest" description="Disordered" evidence="1">
    <location>
        <begin position="443"/>
        <end position="463"/>
    </location>
</feature>
<feature type="compositionally biased region" description="Polar residues" evidence="1">
    <location>
        <begin position="690"/>
        <end position="720"/>
    </location>
</feature>
<dbReference type="InterPro" id="IPR036770">
    <property type="entry name" value="Ankyrin_rpt-contain_sf"/>
</dbReference>
<dbReference type="EMBL" id="CP014502">
    <property type="protein sequence ID" value="ANB14031.1"/>
    <property type="molecule type" value="Genomic_DNA"/>
</dbReference>